<dbReference type="EMBL" id="WVUH01000457">
    <property type="protein sequence ID" value="MBO4210330.1"/>
    <property type="molecule type" value="Genomic_DNA"/>
</dbReference>
<sequence>PVVVIRRIPTDQPYVVRPNASKRAVVFSALLLFILAVLVCPAGLAASSAADAVGLLLFLAGFAVVIGLLLGLQLWLLVSGGPVLAAGPAGLWIKTRPTRGQAIWLPWEAVERIYPRRWGLEKMVCVKPRDPRTGANLGAFTALDSGLQHLFFGTGFTATLNFADRPETEITQALTYYSAGRCRIG</sequence>
<organism evidence="2 3">
    <name type="scientific">Micromonospora echinofusca</name>
    <dbReference type="NCBI Taxonomy" id="47858"/>
    <lineage>
        <taxon>Bacteria</taxon>
        <taxon>Bacillati</taxon>
        <taxon>Actinomycetota</taxon>
        <taxon>Actinomycetes</taxon>
        <taxon>Micromonosporales</taxon>
        <taxon>Micromonosporaceae</taxon>
        <taxon>Micromonospora</taxon>
    </lineage>
</organism>
<dbReference type="Proteomes" id="UP000823521">
    <property type="component" value="Unassembled WGS sequence"/>
</dbReference>
<feature type="transmembrane region" description="Helical" evidence="1">
    <location>
        <begin position="24"/>
        <end position="46"/>
    </location>
</feature>
<accession>A0ABS3W0K6</accession>
<gene>
    <name evidence="2" type="ORF">GSF22_30700</name>
</gene>
<evidence type="ECO:0008006" key="4">
    <source>
        <dbReference type="Google" id="ProtNLM"/>
    </source>
</evidence>
<protein>
    <recommendedName>
        <fullName evidence="4">PH domain-containing protein</fullName>
    </recommendedName>
</protein>
<comment type="caution">
    <text evidence="2">The sequence shown here is derived from an EMBL/GenBank/DDBJ whole genome shotgun (WGS) entry which is preliminary data.</text>
</comment>
<keyword evidence="1" id="KW-1133">Transmembrane helix</keyword>
<feature type="non-terminal residue" evidence="2">
    <location>
        <position position="1"/>
    </location>
</feature>
<dbReference type="RefSeq" id="WP_208817423.1">
    <property type="nucleotide sequence ID" value="NZ_WVUH01000457.1"/>
</dbReference>
<reference evidence="2 3" key="1">
    <citation type="submission" date="2019-12" db="EMBL/GenBank/DDBJ databases">
        <title>Whole genome sequencing of endophytic Actinobacterium Micromonospora sp. MPMI6T.</title>
        <authorList>
            <person name="Evv R."/>
            <person name="Podile A.R."/>
        </authorList>
    </citation>
    <scope>NUCLEOTIDE SEQUENCE [LARGE SCALE GENOMIC DNA]</scope>
    <source>
        <strain evidence="2 3">MPMI6</strain>
    </source>
</reference>
<feature type="transmembrane region" description="Helical" evidence="1">
    <location>
        <begin position="52"/>
        <end position="78"/>
    </location>
</feature>
<keyword evidence="3" id="KW-1185">Reference proteome</keyword>
<evidence type="ECO:0000256" key="1">
    <source>
        <dbReference type="SAM" id="Phobius"/>
    </source>
</evidence>
<keyword evidence="1" id="KW-0812">Transmembrane</keyword>
<evidence type="ECO:0000313" key="3">
    <source>
        <dbReference type="Proteomes" id="UP000823521"/>
    </source>
</evidence>
<evidence type="ECO:0000313" key="2">
    <source>
        <dbReference type="EMBL" id="MBO4210330.1"/>
    </source>
</evidence>
<proteinExistence type="predicted"/>
<name>A0ABS3W0K6_MICEH</name>
<keyword evidence="1" id="KW-0472">Membrane</keyword>